<dbReference type="EMBL" id="MG252693">
    <property type="protein sequence ID" value="ATW59426.1"/>
    <property type="molecule type" value="Genomic_DNA"/>
</dbReference>
<sequence length="62" mass="7043">MSECKACRPKGEDSNSLMDFQSGSVYVSGNHLVYNGWDYYDDQPDDDEVRINYCPLCGRKLG</sequence>
<dbReference type="Proteomes" id="UP000241560">
    <property type="component" value="Segment"/>
</dbReference>
<organism evidence="1 2">
    <name type="scientific">Lactobacillus phage Lenus</name>
    <dbReference type="NCBI Taxonomy" id="2053682"/>
    <lineage>
        <taxon>Viruses</taxon>
        <taxon>Duplodnaviria</taxon>
        <taxon>Heunggongvirae</taxon>
        <taxon>Uroviricota</taxon>
        <taxon>Caudoviricetes</taxon>
        <taxon>Tybeckvirinae</taxon>
        <taxon>Lenusvirus</taxon>
        <taxon>Lenusvirus lenus</taxon>
    </lineage>
</organism>
<proteinExistence type="predicted"/>
<accession>A0A2H4PB14</accession>
<name>A0A2H4PB14_9CAUD</name>
<reference evidence="1 2" key="1">
    <citation type="submission" date="2017-10" db="EMBL/GenBank/DDBJ databases">
        <title>Isolation and characterisation of Lactobacillus bacteriophages that infect wine-derived L. plantarum strains.</title>
        <authorList>
            <person name="Kyrkou I."/>
            <person name="Hestbjerg Hansen L."/>
        </authorList>
    </citation>
    <scope>NUCLEOTIDE SEQUENCE [LARGE SCALE GENOMIC DNA]</scope>
</reference>
<dbReference type="KEGG" id="vg:54986233"/>
<evidence type="ECO:0000313" key="2">
    <source>
        <dbReference type="Proteomes" id="UP000241560"/>
    </source>
</evidence>
<protein>
    <submittedName>
        <fullName evidence="1">Uncharacterized protein</fullName>
    </submittedName>
</protein>
<evidence type="ECO:0000313" key="1">
    <source>
        <dbReference type="EMBL" id="ATW59426.1"/>
    </source>
</evidence>
<keyword evidence="2" id="KW-1185">Reference proteome</keyword>
<dbReference type="RefSeq" id="YP_009795856.1">
    <property type="nucleotide sequence ID" value="NC_047897.1"/>
</dbReference>
<dbReference type="GeneID" id="54986233"/>